<evidence type="ECO:0000256" key="2">
    <source>
        <dbReference type="ARBA" id="ARBA00022692"/>
    </source>
</evidence>
<feature type="transmembrane region" description="Helical" evidence="5">
    <location>
        <begin position="97"/>
        <end position="115"/>
    </location>
</feature>
<dbReference type="InterPro" id="IPR053150">
    <property type="entry name" value="Teicoplanin_resist-assoc"/>
</dbReference>
<proteinExistence type="predicted"/>
<feature type="transmembrane region" description="Helical" evidence="5">
    <location>
        <begin position="201"/>
        <end position="226"/>
    </location>
</feature>
<feature type="transmembrane region" description="Helical" evidence="5">
    <location>
        <begin position="282"/>
        <end position="302"/>
    </location>
</feature>
<feature type="transmembrane region" description="Helical" evidence="5">
    <location>
        <begin position="6"/>
        <end position="27"/>
    </location>
</feature>
<feature type="transmembrane region" description="Helical" evidence="5">
    <location>
        <begin position="161"/>
        <end position="181"/>
    </location>
</feature>
<keyword evidence="3 5" id="KW-1133">Transmembrane helix</keyword>
<evidence type="ECO:0000259" key="7">
    <source>
        <dbReference type="Pfam" id="PF06271"/>
    </source>
</evidence>
<dbReference type="Proteomes" id="UP000671914">
    <property type="component" value="Chromosome"/>
</dbReference>
<dbReference type="PANTHER" id="PTHR36834:SF1">
    <property type="entry name" value="INTEGRAL MEMBRANE PROTEIN"/>
    <property type="match status" value="1"/>
</dbReference>
<dbReference type="Pfam" id="PF04892">
    <property type="entry name" value="VanZ"/>
    <property type="match status" value="1"/>
</dbReference>
<evidence type="ECO:0000256" key="1">
    <source>
        <dbReference type="ARBA" id="ARBA00004141"/>
    </source>
</evidence>
<comment type="subcellular location">
    <subcellularLocation>
        <location evidence="1">Membrane</location>
        <topology evidence="1">Multi-pass membrane protein</topology>
    </subcellularLocation>
</comment>
<protein>
    <submittedName>
        <fullName evidence="8">VanZ family protein</fullName>
    </submittedName>
</protein>
<feature type="transmembrane region" description="Helical" evidence="5">
    <location>
        <begin position="39"/>
        <end position="58"/>
    </location>
</feature>
<feature type="transmembrane region" description="Helical" evidence="5">
    <location>
        <begin position="127"/>
        <end position="149"/>
    </location>
</feature>
<evidence type="ECO:0000256" key="5">
    <source>
        <dbReference type="SAM" id="Phobius"/>
    </source>
</evidence>
<evidence type="ECO:0000259" key="6">
    <source>
        <dbReference type="Pfam" id="PF04892"/>
    </source>
</evidence>
<dbReference type="EMBL" id="CP071696">
    <property type="protein sequence ID" value="QTX05356.1"/>
    <property type="molecule type" value="Genomic_DNA"/>
</dbReference>
<dbReference type="Pfam" id="PF06271">
    <property type="entry name" value="RDD"/>
    <property type="match status" value="1"/>
</dbReference>
<feature type="transmembrane region" description="Helical" evidence="5">
    <location>
        <begin position="238"/>
        <end position="261"/>
    </location>
</feature>
<dbReference type="InterPro" id="IPR010432">
    <property type="entry name" value="RDD"/>
</dbReference>
<accession>A0A975FQI0</accession>
<evidence type="ECO:0000313" key="8">
    <source>
        <dbReference type="EMBL" id="QTX05356.1"/>
    </source>
</evidence>
<keyword evidence="2 5" id="KW-0812">Transmembrane</keyword>
<evidence type="ECO:0000313" key="9">
    <source>
        <dbReference type="Proteomes" id="UP000671914"/>
    </source>
</evidence>
<sequence>MDRILPGVVALVLGIPVLTLVFVPVVVGSYRRRGGFSAVRFIGWLSLPFYLFGLWAYTLLPFPEEGYRCVGVELDPTLVVTDILRLQGEYGLLSNPAVQQFALNVALFVPLGIYLRGLFGRGMLVSTLIGVGVSLLIEVTQLTGVWGLFPCAYRLFDTGDLLTNGLGTLLGAAAVAVLLRLRGRTRARVDAAPHMTAGRRILAMLVDLVGATAVSVAISIGINAVQMVLNGRGSVDEVAWLATLLGALVPFAIVAATVWASGATPGEHAVLIRAREGRRPRWWWRTVRIVFGIGGYLLLGLAPDPWSLLAWLLAAASLVAAFTTRGHRGLGQALAGMDAEVEPARASA</sequence>
<organism evidence="8 9">
    <name type="scientific">Agromyces archimandritae</name>
    <dbReference type="NCBI Taxonomy" id="2781962"/>
    <lineage>
        <taxon>Bacteria</taxon>
        <taxon>Bacillati</taxon>
        <taxon>Actinomycetota</taxon>
        <taxon>Actinomycetes</taxon>
        <taxon>Micrococcales</taxon>
        <taxon>Microbacteriaceae</taxon>
        <taxon>Agromyces</taxon>
    </lineage>
</organism>
<evidence type="ECO:0000256" key="3">
    <source>
        <dbReference type="ARBA" id="ARBA00022989"/>
    </source>
</evidence>
<feature type="transmembrane region" description="Helical" evidence="5">
    <location>
        <begin position="308"/>
        <end position="324"/>
    </location>
</feature>
<dbReference type="InterPro" id="IPR006976">
    <property type="entry name" value="VanZ-like"/>
</dbReference>
<dbReference type="RefSeq" id="WP_210900031.1">
    <property type="nucleotide sequence ID" value="NZ_CP071696.1"/>
</dbReference>
<keyword evidence="4 5" id="KW-0472">Membrane</keyword>
<gene>
    <name evidence="8" type="ORF">G127AT_03770</name>
</gene>
<name>A0A975FQI0_9MICO</name>
<evidence type="ECO:0000256" key="4">
    <source>
        <dbReference type="ARBA" id="ARBA00023136"/>
    </source>
</evidence>
<dbReference type="GO" id="GO:0016020">
    <property type="term" value="C:membrane"/>
    <property type="evidence" value="ECO:0007669"/>
    <property type="project" value="UniProtKB-SubCell"/>
</dbReference>
<dbReference type="AlphaFoldDB" id="A0A975FQI0"/>
<feature type="domain" description="RDD" evidence="7">
    <location>
        <begin position="197"/>
        <end position="306"/>
    </location>
</feature>
<keyword evidence="9" id="KW-1185">Reference proteome</keyword>
<dbReference type="PANTHER" id="PTHR36834">
    <property type="entry name" value="MEMBRANE PROTEIN-RELATED"/>
    <property type="match status" value="1"/>
</dbReference>
<reference evidence="8" key="1">
    <citation type="submission" date="2021-03" db="EMBL/GenBank/DDBJ databases">
        <title>Agromyces archimandritus sp. nov., isolated from the cockroach Archimandrita tessellata.</title>
        <authorList>
            <person name="Guzman J."/>
            <person name="Ortuzar M."/>
            <person name="Poehlein A."/>
            <person name="Daniel R."/>
            <person name="Trujillo M."/>
            <person name="Vilcinskas A."/>
        </authorList>
    </citation>
    <scope>NUCLEOTIDE SEQUENCE</scope>
    <source>
        <strain evidence="8">G127AT</strain>
    </source>
</reference>
<feature type="domain" description="VanZ-like" evidence="6">
    <location>
        <begin position="49"/>
        <end position="177"/>
    </location>
</feature>
<dbReference type="KEGG" id="aarc:G127AT_03770"/>